<keyword evidence="7 9" id="KW-1133">Transmembrane helix</keyword>
<accession>A0ABQ7JH79</accession>
<dbReference type="Gene3D" id="1.20.1560.10">
    <property type="entry name" value="ABC transporter type 1, transmembrane domain"/>
    <property type="match status" value="1"/>
</dbReference>
<dbReference type="InterPro" id="IPR011527">
    <property type="entry name" value="ABC1_TM_dom"/>
</dbReference>
<feature type="non-terminal residue" evidence="11">
    <location>
        <position position="303"/>
    </location>
</feature>
<keyword evidence="4" id="KW-0677">Repeat</keyword>
<dbReference type="CDD" id="cd18603">
    <property type="entry name" value="ABC_6TM_MRP1_2_3_6_D2_like"/>
    <property type="match status" value="1"/>
</dbReference>
<dbReference type="InterPro" id="IPR036640">
    <property type="entry name" value="ABC1_TM_sf"/>
</dbReference>
<reference evidence="11 12" key="1">
    <citation type="journal article" date="2020" name="Fungal Divers.">
        <title>Resolving the Mortierellaceae phylogeny through synthesis of multi-gene phylogenetics and phylogenomics.</title>
        <authorList>
            <person name="Vandepol N."/>
            <person name="Liber J."/>
            <person name="Desiro A."/>
            <person name="Na H."/>
            <person name="Kennedy M."/>
            <person name="Barry K."/>
            <person name="Grigoriev I.V."/>
            <person name="Miller A.N."/>
            <person name="O'Donnell K."/>
            <person name="Stajich J.E."/>
            <person name="Bonito G."/>
        </authorList>
    </citation>
    <scope>NUCLEOTIDE SEQUENCE [LARGE SCALE GENOMIC DNA]</scope>
    <source>
        <strain evidence="11 12">AD045</strain>
    </source>
</reference>
<name>A0ABQ7JH79_9FUNG</name>
<dbReference type="SUPFAM" id="SSF90123">
    <property type="entry name" value="ABC transporter transmembrane region"/>
    <property type="match status" value="1"/>
</dbReference>
<evidence type="ECO:0000256" key="5">
    <source>
        <dbReference type="ARBA" id="ARBA00022741"/>
    </source>
</evidence>
<evidence type="ECO:0000256" key="7">
    <source>
        <dbReference type="ARBA" id="ARBA00022989"/>
    </source>
</evidence>
<organism evidence="11 12">
    <name type="scientific">Linnemannia gamsii</name>
    <dbReference type="NCBI Taxonomy" id="64522"/>
    <lineage>
        <taxon>Eukaryota</taxon>
        <taxon>Fungi</taxon>
        <taxon>Fungi incertae sedis</taxon>
        <taxon>Mucoromycota</taxon>
        <taxon>Mortierellomycotina</taxon>
        <taxon>Mortierellomycetes</taxon>
        <taxon>Mortierellales</taxon>
        <taxon>Mortierellaceae</taxon>
        <taxon>Linnemannia</taxon>
    </lineage>
</organism>
<dbReference type="EMBL" id="JAAAIM010002624">
    <property type="protein sequence ID" value="KAG0271907.1"/>
    <property type="molecule type" value="Genomic_DNA"/>
</dbReference>
<evidence type="ECO:0000313" key="12">
    <source>
        <dbReference type="Proteomes" id="UP001194696"/>
    </source>
</evidence>
<evidence type="ECO:0000256" key="6">
    <source>
        <dbReference type="ARBA" id="ARBA00022840"/>
    </source>
</evidence>
<evidence type="ECO:0000259" key="10">
    <source>
        <dbReference type="PROSITE" id="PS50929"/>
    </source>
</evidence>
<comment type="caution">
    <text evidence="11">The sequence shown here is derived from an EMBL/GenBank/DDBJ whole genome shotgun (WGS) entry which is preliminary data.</text>
</comment>
<evidence type="ECO:0000256" key="2">
    <source>
        <dbReference type="ARBA" id="ARBA00022448"/>
    </source>
</evidence>
<feature type="transmembrane region" description="Helical" evidence="9">
    <location>
        <begin position="102"/>
        <end position="122"/>
    </location>
</feature>
<keyword evidence="2" id="KW-0813">Transport</keyword>
<keyword evidence="3 9" id="KW-0812">Transmembrane</keyword>
<dbReference type="PROSITE" id="PS50929">
    <property type="entry name" value="ABC_TM1F"/>
    <property type="match status" value="1"/>
</dbReference>
<feature type="transmembrane region" description="Helical" evidence="9">
    <location>
        <begin position="191"/>
        <end position="208"/>
    </location>
</feature>
<protein>
    <submittedName>
        <fullName evidence="11">Canalicular multispecific organic anion transporter 2</fullName>
    </submittedName>
</protein>
<evidence type="ECO:0000256" key="1">
    <source>
        <dbReference type="ARBA" id="ARBA00004127"/>
    </source>
</evidence>
<evidence type="ECO:0000256" key="9">
    <source>
        <dbReference type="SAM" id="Phobius"/>
    </source>
</evidence>
<dbReference type="InterPro" id="IPR050173">
    <property type="entry name" value="ABC_transporter_C-like"/>
</dbReference>
<proteinExistence type="predicted"/>
<keyword evidence="8 9" id="KW-0472">Membrane</keyword>
<dbReference type="PANTHER" id="PTHR24223:SF443">
    <property type="entry name" value="MULTIDRUG-RESISTANCE LIKE PROTEIN 1, ISOFORM I"/>
    <property type="match status" value="1"/>
</dbReference>
<comment type="subcellular location">
    <subcellularLocation>
        <location evidence="1">Endomembrane system</location>
        <topology evidence="1">Multi-pass membrane protein</topology>
    </subcellularLocation>
</comment>
<keyword evidence="5" id="KW-0547">Nucleotide-binding</keyword>
<dbReference type="Pfam" id="PF00664">
    <property type="entry name" value="ABC_membrane"/>
    <property type="match status" value="1"/>
</dbReference>
<feature type="transmembrane region" description="Helical" evidence="9">
    <location>
        <begin position="77"/>
        <end position="96"/>
    </location>
</feature>
<feature type="transmembrane region" description="Helical" evidence="9">
    <location>
        <begin position="6"/>
        <end position="30"/>
    </location>
</feature>
<gene>
    <name evidence="11" type="primary">ABCC3</name>
    <name evidence="11" type="ORF">BGZ96_005573</name>
</gene>
<dbReference type="Proteomes" id="UP001194696">
    <property type="component" value="Unassembled WGS sequence"/>
</dbReference>
<evidence type="ECO:0000256" key="4">
    <source>
        <dbReference type="ARBA" id="ARBA00022737"/>
    </source>
</evidence>
<evidence type="ECO:0000256" key="8">
    <source>
        <dbReference type="ARBA" id="ARBA00023136"/>
    </source>
</evidence>
<keyword evidence="6" id="KW-0067">ATP-binding</keyword>
<dbReference type="PANTHER" id="PTHR24223">
    <property type="entry name" value="ATP-BINDING CASSETTE SUB-FAMILY C"/>
    <property type="match status" value="1"/>
</dbReference>
<evidence type="ECO:0000313" key="11">
    <source>
        <dbReference type="EMBL" id="KAG0271907.1"/>
    </source>
</evidence>
<evidence type="ECO:0000256" key="3">
    <source>
        <dbReference type="ARBA" id="ARBA00022692"/>
    </source>
</evidence>
<keyword evidence="12" id="KW-1185">Reference proteome</keyword>
<feature type="domain" description="ABC transmembrane type-1" evidence="10">
    <location>
        <begin position="1"/>
        <end position="244"/>
    </location>
</feature>
<sequence>MLLGVYAAITVVYMILAFCFNYVGMIWAGVRASRNLHDGLLDSIMHLPMSFFDTTPLGRIVNRFSTDIYATDNNMPWLFMSVTTFAVSILGTIIAIASTIPIFLTIIPLLAAGVILVQMYYIRPSRSLKRIDSTSRSPVYQHFTESLVGVPTIRAMGVEDQFIMQNEKKSTISANAYFTYQMVSRWLRIRLEALGACIILSTALFVVLDRHSLDPGMAGLALSYALTVTSDITMFVRSYCDLENQLISVERIDEYLAKNSEPPAHLPSDSSLPENWPQAGHIEFRNYSTRYRQGLDLVVKDIS</sequence>